<keyword evidence="2" id="KW-1185">Reference proteome</keyword>
<protein>
    <submittedName>
        <fullName evidence="1">16401_t:CDS:1</fullName>
    </submittedName>
</protein>
<gene>
    <name evidence="1" type="ORF">DERYTH_LOCUS6653</name>
</gene>
<sequence>MYSLVYKSDNGTASPISNGSLTSPLNEYVFYSQKTFSKVDGQYAIVYIVTDRSKSSEFTIDYNRSKFSMYLHFIKDSTDQSSEQILLYQYYDSPLIDVFLTDCEAGFNSLGLQSNICFLTYITLDAMEYIKFVRFSSSGSIIQEGFLSTRSNTSFQNTIVESVYFGILPYGGAIEFNFTYYNSSLYNFSSILTLQFRSNLNTISDILFQTINANLVSQGIFDNNTIWVVYSPKVNTFNNSKITTIDMEHIYNDYGYENVAILSSYPTLNMTISLSYNSQINITLYAPIVLSAGNISIYQTDNSNNLLLPLLIKINSDYMIIVDDNFVRALSFNEPFYGIKQGVWQVTTPKSYNSKVSDSTQAILRLNSDGFSYFSNYNETQFDDLLQQIKESIPLMNDRLQITHNIQPDPSDFSKLLIEFSISKANDPLNEPSVDNIINDLEKINI</sequence>
<reference evidence="1" key="1">
    <citation type="submission" date="2021-06" db="EMBL/GenBank/DDBJ databases">
        <authorList>
            <person name="Kallberg Y."/>
            <person name="Tangrot J."/>
            <person name="Rosling A."/>
        </authorList>
    </citation>
    <scope>NUCLEOTIDE SEQUENCE</scope>
    <source>
        <strain evidence="1">MA453B</strain>
    </source>
</reference>
<dbReference type="AlphaFoldDB" id="A0A9N9G4S6"/>
<dbReference type="EMBL" id="CAJVPY010003058">
    <property type="protein sequence ID" value="CAG8580276.1"/>
    <property type="molecule type" value="Genomic_DNA"/>
</dbReference>
<evidence type="ECO:0000313" key="2">
    <source>
        <dbReference type="Proteomes" id="UP000789405"/>
    </source>
</evidence>
<dbReference type="Proteomes" id="UP000789405">
    <property type="component" value="Unassembled WGS sequence"/>
</dbReference>
<accession>A0A9N9G4S6</accession>
<proteinExistence type="predicted"/>
<comment type="caution">
    <text evidence="1">The sequence shown here is derived from an EMBL/GenBank/DDBJ whole genome shotgun (WGS) entry which is preliminary data.</text>
</comment>
<evidence type="ECO:0000313" key="1">
    <source>
        <dbReference type="EMBL" id="CAG8580276.1"/>
    </source>
</evidence>
<organism evidence="1 2">
    <name type="scientific">Dentiscutata erythropus</name>
    <dbReference type="NCBI Taxonomy" id="1348616"/>
    <lineage>
        <taxon>Eukaryota</taxon>
        <taxon>Fungi</taxon>
        <taxon>Fungi incertae sedis</taxon>
        <taxon>Mucoromycota</taxon>
        <taxon>Glomeromycotina</taxon>
        <taxon>Glomeromycetes</taxon>
        <taxon>Diversisporales</taxon>
        <taxon>Gigasporaceae</taxon>
        <taxon>Dentiscutata</taxon>
    </lineage>
</organism>
<dbReference type="OrthoDB" id="2442031at2759"/>
<name>A0A9N9G4S6_9GLOM</name>